<feature type="non-terminal residue" evidence="1">
    <location>
        <position position="60"/>
    </location>
</feature>
<dbReference type="AlphaFoldDB" id="A0AAD4GI43"/>
<evidence type="ECO:0000313" key="1">
    <source>
        <dbReference type="EMBL" id="KAF8443823.1"/>
    </source>
</evidence>
<keyword evidence="2" id="KW-1185">Reference proteome</keyword>
<accession>A0AAD4GI43</accession>
<reference evidence="1" key="1">
    <citation type="submission" date="2019-10" db="EMBL/GenBank/DDBJ databases">
        <authorList>
            <consortium name="DOE Joint Genome Institute"/>
            <person name="Kuo A."/>
            <person name="Miyauchi S."/>
            <person name="Kiss E."/>
            <person name="Drula E."/>
            <person name="Kohler A."/>
            <person name="Sanchez-Garcia M."/>
            <person name="Andreopoulos B."/>
            <person name="Barry K.W."/>
            <person name="Bonito G."/>
            <person name="Buee M."/>
            <person name="Carver A."/>
            <person name="Chen C."/>
            <person name="Cichocki N."/>
            <person name="Clum A."/>
            <person name="Culley D."/>
            <person name="Crous P.W."/>
            <person name="Fauchery L."/>
            <person name="Girlanda M."/>
            <person name="Hayes R."/>
            <person name="Keri Z."/>
            <person name="LaButti K."/>
            <person name="Lipzen A."/>
            <person name="Lombard V."/>
            <person name="Magnuson J."/>
            <person name="Maillard F."/>
            <person name="Morin E."/>
            <person name="Murat C."/>
            <person name="Nolan M."/>
            <person name="Ohm R."/>
            <person name="Pangilinan J."/>
            <person name="Pereira M."/>
            <person name="Perotto S."/>
            <person name="Peter M."/>
            <person name="Riley R."/>
            <person name="Sitrit Y."/>
            <person name="Stielow B."/>
            <person name="Szollosi G."/>
            <person name="Zifcakova L."/>
            <person name="Stursova M."/>
            <person name="Spatafora J.W."/>
            <person name="Tedersoo L."/>
            <person name="Vaario L.-M."/>
            <person name="Yamada A."/>
            <person name="Yan M."/>
            <person name="Wang P."/>
            <person name="Xu J."/>
            <person name="Bruns T."/>
            <person name="Baldrian P."/>
            <person name="Vilgalys R."/>
            <person name="Henrissat B."/>
            <person name="Grigoriev I.V."/>
            <person name="Hibbett D."/>
            <person name="Nagy L.G."/>
            <person name="Martin F.M."/>
        </authorList>
    </citation>
    <scope>NUCLEOTIDE SEQUENCE</scope>
    <source>
        <strain evidence="1">BED1</strain>
    </source>
</reference>
<evidence type="ECO:0000313" key="2">
    <source>
        <dbReference type="Proteomes" id="UP001194468"/>
    </source>
</evidence>
<dbReference type="Proteomes" id="UP001194468">
    <property type="component" value="Unassembled WGS sequence"/>
</dbReference>
<proteinExistence type="predicted"/>
<protein>
    <submittedName>
        <fullName evidence="1">Uncharacterized protein</fullName>
    </submittedName>
</protein>
<comment type="caution">
    <text evidence="1">The sequence shown here is derived from an EMBL/GenBank/DDBJ whole genome shotgun (WGS) entry which is preliminary data.</text>
</comment>
<reference evidence="1" key="2">
    <citation type="journal article" date="2020" name="Nat. Commun.">
        <title>Large-scale genome sequencing of mycorrhizal fungi provides insights into the early evolution of symbiotic traits.</title>
        <authorList>
            <person name="Miyauchi S."/>
            <person name="Kiss E."/>
            <person name="Kuo A."/>
            <person name="Drula E."/>
            <person name="Kohler A."/>
            <person name="Sanchez-Garcia M."/>
            <person name="Morin E."/>
            <person name="Andreopoulos B."/>
            <person name="Barry K.W."/>
            <person name="Bonito G."/>
            <person name="Buee M."/>
            <person name="Carver A."/>
            <person name="Chen C."/>
            <person name="Cichocki N."/>
            <person name="Clum A."/>
            <person name="Culley D."/>
            <person name="Crous P.W."/>
            <person name="Fauchery L."/>
            <person name="Girlanda M."/>
            <person name="Hayes R.D."/>
            <person name="Keri Z."/>
            <person name="LaButti K."/>
            <person name="Lipzen A."/>
            <person name="Lombard V."/>
            <person name="Magnuson J."/>
            <person name="Maillard F."/>
            <person name="Murat C."/>
            <person name="Nolan M."/>
            <person name="Ohm R.A."/>
            <person name="Pangilinan J."/>
            <person name="Pereira M.F."/>
            <person name="Perotto S."/>
            <person name="Peter M."/>
            <person name="Pfister S."/>
            <person name="Riley R."/>
            <person name="Sitrit Y."/>
            <person name="Stielow J.B."/>
            <person name="Szollosi G."/>
            <person name="Zifcakova L."/>
            <person name="Stursova M."/>
            <person name="Spatafora J.W."/>
            <person name="Tedersoo L."/>
            <person name="Vaario L.M."/>
            <person name="Yamada A."/>
            <person name="Yan M."/>
            <person name="Wang P."/>
            <person name="Xu J."/>
            <person name="Bruns T."/>
            <person name="Baldrian P."/>
            <person name="Vilgalys R."/>
            <person name="Dunand C."/>
            <person name="Henrissat B."/>
            <person name="Grigoriev I.V."/>
            <person name="Hibbett D."/>
            <person name="Nagy L.G."/>
            <person name="Martin F.M."/>
        </authorList>
    </citation>
    <scope>NUCLEOTIDE SEQUENCE</scope>
    <source>
        <strain evidence="1">BED1</strain>
    </source>
</reference>
<dbReference type="EMBL" id="WHUW01000007">
    <property type="protein sequence ID" value="KAF8443823.1"/>
    <property type="molecule type" value="Genomic_DNA"/>
</dbReference>
<name>A0AAD4GI43_BOLED</name>
<gene>
    <name evidence="1" type="ORF">L210DRAFT_953832</name>
</gene>
<sequence length="60" mass="6708">MEASLEYGIYICIEDVSASRTFGVGTPQALGAALSDEELQRKFDNVSFHSNQEEEWTAEH</sequence>
<organism evidence="1 2">
    <name type="scientific">Boletus edulis BED1</name>
    <dbReference type="NCBI Taxonomy" id="1328754"/>
    <lineage>
        <taxon>Eukaryota</taxon>
        <taxon>Fungi</taxon>
        <taxon>Dikarya</taxon>
        <taxon>Basidiomycota</taxon>
        <taxon>Agaricomycotina</taxon>
        <taxon>Agaricomycetes</taxon>
        <taxon>Agaricomycetidae</taxon>
        <taxon>Boletales</taxon>
        <taxon>Boletineae</taxon>
        <taxon>Boletaceae</taxon>
        <taxon>Boletoideae</taxon>
        <taxon>Boletus</taxon>
    </lineage>
</organism>